<gene>
    <name evidence="2" type="ORF">SISNIDRAFT_418863</name>
</gene>
<dbReference type="PANTHER" id="PTHR46814">
    <property type="entry name" value="EGALITARIAN, ISOFORM B"/>
    <property type="match status" value="1"/>
</dbReference>
<dbReference type="OrthoDB" id="26838at2759"/>
<feature type="domain" description="3'-5' exonuclease" evidence="1">
    <location>
        <begin position="12"/>
        <end position="226"/>
    </location>
</feature>
<dbReference type="PANTHER" id="PTHR46814:SF1">
    <property type="entry name" value="EGALITARIAN, ISOFORM B"/>
    <property type="match status" value="1"/>
</dbReference>
<keyword evidence="3" id="KW-1185">Reference proteome</keyword>
<dbReference type="GO" id="GO:0006139">
    <property type="term" value="P:nucleobase-containing compound metabolic process"/>
    <property type="evidence" value="ECO:0007669"/>
    <property type="project" value="InterPro"/>
</dbReference>
<protein>
    <recommendedName>
        <fullName evidence="1">3'-5' exonuclease domain-containing protein</fullName>
    </recommendedName>
</protein>
<reference evidence="2 3" key="1">
    <citation type="journal article" date="2016" name="Mol. Biol. Evol.">
        <title>Comparative Genomics of Early-Diverging Mushroom-Forming Fungi Provides Insights into the Origins of Lignocellulose Decay Capabilities.</title>
        <authorList>
            <person name="Nagy L.G."/>
            <person name="Riley R."/>
            <person name="Tritt A."/>
            <person name="Adam C."/>
            <person name="Daum C."/>
            <person name="Floudas D."/>
            <person name="Sun H."/>
            <person name="Yadav J.S."/>
            <person name="Pangilinan J."/>
            <person name="Larsson K.H."/>
            <person name="Matsuura K."/>
            <person name="Barry K."/>
            <person name="Labutti K."/>
            <person name="Kuo R."/>
            <person name="Ohm R.A."/>
            <person name="Bhattacharya S.S."/>
            <person name="Shirouzu T."/>
            <person name="Yoshinaga Y."/>
            <person name="Martin F.M."/>
            <person name="Grigoriev I.V."/>
            <person name="Hibbett D.S."/>
        </authorList>
    </citation>
    <scope>NUCLEOTIDE SEQUENCE [LARGE SCALE GENOMIC DNA]</scope>
    <source>
        <strain evidence="2 3">HHB9708</strain>
    </source>
</reference>
<accession>A0A164NRD8</accession>
<dbReference type="InterPro" id="IPR012337">
    <property type="entry name" value="RNaseH-like_sf"/>
</dbReference>
<dbReference type="Proteomes" id="UP000076722">
    <property type="component" value="Unassembled WGS sequence"/>
</dbReference>
<dbReference type="InterPro" id="IPR002562">
    <property type="entry name" value="3'-5'_exonuclease_dom"/>
</dbReference>
<dbReference type="SUPFAM" id="SSF53098">
    <property type="entry name" value="Ribonuclease H-like"/>
    <property type="match status" value="1"/>
</dbReference>
<dbReference type="Pfam" id="PF01612">
    <property type="entry name" value="DNA_pol_A_exo1"/>
    <property type="match status" value="1"/>
</dbReference>
<sequence length="365" mass="41409">MSSDHDTYLLCDTTKKLKRVVKALNRAAAIILDCEAHNIGYVGGQLSIISLGIADSLPSSDPRLHPYQPVFIVDVLAFSKAQLRPFYDILEDGSIVKVVFGGRHDFSELYHGQGVDLRGVVDLQIADVVSREVRGEGFEEQMRRLGQYGDDRAIWDSTLQARYVGVHRLCGLVACVEEHDIDTSCIPHKLKPHHSTKWLKRPLSVDQLIYAAGDILLIDLLYDHFTIEGYIGSELEEQSEDYISLHLAERVPKNDPYWSHALLPLEIINQADGVPMTCQGCQRVMPSGCFALVKKSRKRRVREDKCFVCSTIDAACPPSNSSSQSHGLRVVHQPAPDIWRQFEFDLRRELERMLISRSYPYQYYH</sequence>
<organism evidence="2 3">
    <name type="scientific">Sistotremastrum niveocremeum HHB9708</name>
    <dbReference type="NCBI Taxonomy" id="1314777"/>
    <lineage>
        <taxon>Eukaryota</taxon>
        <taxon>Fungi</taxon>
        <taxon>Dikarya</taxon>
        <taxon>Basidiomycota</taxon>
        <taxon>Agaricomycotina</taxon>
        <taxon>Agaricomycetes</taxon>
        <taxon>Sistotremastrales</taxon>
        <taxon>Sistotremastraceae</taxon>
        <taxon>Sertulicium</taxon>
        <taxon>Sertulicium niveocremeum</taxon>
    </lineage>
</organism>
<evidence type="ECO:0000313" key="3">
    <source>
        <dbReference type="Proteomes" id="UP000076722"/>
    </source>
</evidence>
<dbReference type="STRING" id="1314777.A0A164NRD8"/>
<evidence type="ECO:0000259" key="1">
    <source>
        <dbReference type="Pfam" id="PF01612"/>
    </source>
</evidence>
<dbReference type="GO" id="GO:0008408">
    <property type="term" value="F:3'-5' exonuclease activity"/>
    <property type="evidence" value="ECO:0007669"/>
    <property type="project" value="InterPro"/>
</dbReference>
<name>A0A164NRD8_9AGAM</name>
<proteinExistence type="predicted"/>
<dbReference type="InterPro" id="IPR036397">
    <property type="entry name" value="RNaseH_sf"/>
</dbReference>
<evidence type="ECO:0000313" key="2">
    <source>
        <dbReference type="EMBL" id="KZS87962.1"/>
    </source>
</evidence>
<dbReference type="Gene3D" id="3.30.420.10">
    <property type="entry name" value="Ribonuclease H-like superfamily/Ribonuclease H"/>
    <property type="match status" value="1"/>
</dbReference>
<dbReference type="GO" id="GO:0003676">
    <property type="term" value="F:nucleic acid binding"/>
    <property type="evidence" value="ECO:0007669"/>
    <property type="project" value="InterPro"/>
</dbReference>
<dbReference type="AlphaFoldDB" id="A0A164NRD8"/>
<dbReference type="EMBL" id="KV419442">
    <property type="protein sequence ID" value="KZS87962.1"/>
    <property type="molecule type" value="Genomic_DNA"/>
</dbReference>